<proteinExistence type="predicted"/>
<reference evidence="1 2" key="1">
    <citation type="submission" date="2015-12" db="EMBL/GenBank/DDBJ databases">
        <title>Draft genome of the nematode, Onchocerca flexuosa.</title>
        <authorList>
            <person name="Mitreva M."/>
        </authorList>
    </citation>
    <scope>NUCLEOTIDE SEQUENCE [LARGE SCALE GENOMIC DNA]</scope>
    <source>
        <strain evidence="1">Red Deer</strain>
    </source>
</reference>
<sequence>MTIIFTEVRKESEKALLSERNLRYPEEWRVSGVGENGKSDGLLSLVVVNCHCHRVPNIAGEEKLDRVGVKVGMGDKLSTSKRREIGRQSYIYRGQGFTNLHDYRPTFIFPAFNSVIRRSTSRQYQHNLHNIGSTSIIGNPLSFPALTH</sequence>
<accession>A0A183HYM3</accession>
<dbReference type="AlphaFoldDB" id="A0A183HYM3"/>
<dbReference type="Proteomes" id="UP000242913">
    <property type="component" value="Unassembled WGS sequence"/>
</dbReference>
<dbReference type="WBParaSite" id="OFLC_0001258601-mRNA-1">
    <property type="protein sequence ID" value="OFLC_0001258601-mRNA-1"/>
    <property type="gene ID" value="OFLC_0001258601"/>
</dbReference>
<name>A0A183HYM3_9BILA</name>
<evidence type="ECO:0000313" key="2">
    <source>
        <dbReference type="Proteomes" id="UP000242913"/>
    </source>
</evidence>
<keyword evidence="2" id="KW-1185">Reference proteome</keyword>
<gene>
    <name evidence="1" type="ORF">X798_02021</name>
</gene>
<organism evidence="3">
    <name type="scientific">Onchocerca flexuosa</name>
    <dbReference type="NCBI Taxonomy" id="387005"/>
    <lineage>
        <taxon>Eukaryota</taxon>
        <taxon>Metazoa</taxon>
        <taxon>Ecdysozoa</taxon>
        <taxon>Nematoda</taxon>
        <taxon>Chromadorea</taxon>
        <taxon>Rhabditida</taxon>
        <taxon>Spirurina</taxon>
        <taxon>Spiruromorpha</taxon>
        <taxon>Filarioidea</taxon>
        <taxon>Onchocercidae</taxon>
        <taxon>Onchocerca</taxon>
    </lineage>
</organism>
<reference evidence="3" key="2">
    <citation type="submission" date="2016-06" db="UniProtKB">
        <authorList>
            <consortium name="WormBaseParasite"/>
        </authorList>
    </citation>
    <scope>IDENTIFICATION</scope>
</reference>
<protein>
    <submittedName>
        <fullName evidence="1 3">Uncharacterized protein</fullName>
    </submittedName>
</protein>
<evidence type="ECO:0000313" key="3">
    <source>
        <dbReference type="WBParaSite" id="OFLC_0001258601-mRNA-1"/>
    </source>
</evidence>
<dbReference type="EMBL" id="KZ269983">
    <property type="protein sequence ID" value="OZC10877.1"/>
    <property type="molecule type" value="Genomic_DNA"/>
</dbReference>
<evidence type="ECO:0000313" key="1">
    <source>
        <dbReference type="EMBL" id="OZC10877.1"/>
    </source>
</evidence>